<evidence type="ECO:0000256" key="1">
    <source>
        <dbReference type="RuleBase" id="RU363044"/>
    </source>
</evidence>
<evidence type="ECO:0000313" key="4">
    <source>
        <dbReference type="Proteomes" id="UP001152562"/>
    </source>
</evidence>
<dbReference type="SUPFAM" id="SSF52540">
    <property type="entry name" value="P-loop containing nucleoside triphosphate hydrolases"/>
    <property type="match status" value="1"/>
</dbReference>
<keyword evidence="1" id="KW-0067">ATP-binding</keyword>
<keyword evidence="4" id="KW-1185">Reference proteome</keyword>
<protein>
    <recommendedName>
        <fullName evidence="1">ATP-dependent DNA helicase</fullName>
        <ecNumber evidence="1">5.6.2.3</ecNumber>
    </recommendedName>
</protein>
<keyword evidence="1" id="KW-0347">Helicase</keyword>
<dbReference type="GO" id="GO:0005524">
    <property type="term" value="F:ATP binding"/>
    <property type="evidence" value="ECO:0007669"/>
    <property type="project" value="UniProtKB-KW"/>
</dbReference>
<proteinExistence type="inferred from homology"/>
<sequence>MIGAELLNEIEARLKQTTGNFDENFGGLDIIFIGDLRQLPPVRATPIYKQSKQRMIGPLLWRGLKFYELTQIMRQDNEMFASILTKIGSGIILNDDELAVFESRFFTKEEALRLCPSGVRLFHDNASVNAYNVLALQTENKIDSIAMDIISGCTNHEQEANMRQKLHKLSVIDTGDKKNGMVARRKAAAFHAEHNIDRRAVPIVRRTSSIPLNNNKTIVGKRNHFPLISGCAMTIHKSQGGTYNECIANFKRQNVRAAGVAIHINNNASNITTFNMDLVIQNATEVHVSQTSIGDMCASHIKLEDGSELMMIVV</sequence>
<dbReference type="EC" id="5.6.2.3" evidence="1"/>
<accession>A0A9P0TA30</accession>
<keyword evidence="1" id="KW-0547">Nucleotide-binding</keyword>
<keyword evidence="1" id="KW-0227">DNA damage</keyword>
<dbReference type="Proteomes" id="UP001152562">
    <property type="component" value="Unassembled WGS sequence"/>
</dbReference>
<evidence type="ECO:0000259" key="2">
    <source>
        <dbReference type="Pfam" id="PF05970"/>
    </source>
</evidence>
<dbReference type="GO" id="GO:0006281">
    <property type="term" value="P:DNA repair"/>
    <property type="evidence" value="ECO:0007669"/>
    <property type="project" value="UniProtKB-KW"/>
</dbReference>
<dbReference type="AlphaFoldDB" id="A0A9P0TA30"/>
<keyword evidence="1" id="KW-0234">DNA repair</keyword>
<dbReference type="Pfam" id="PF05970">
    <property type="entry name" value="PIF1"/>
    <property type="match status" value="1"/>
</dbReference>
<dbReference type="Gene3D" id="3.40.50.300">
    <property type="entry name" value="P-loop containing nucleotide triphosphate hydrolases"/>
    <property type="match status" value="1"/>
</dbReference>
<dbReference type="GO" id="GO:0006310">
    <property type="term" value="P:DNA recombination"/>
    <property type="evidence" value="ECO:0007669"/>
    <property type="project" value="UniProtKB-KW"/>
</dbReference>
<comment type="similarity">
    <text evidence="1">Belongs to the helicase family.</text>
</comment>
<dbReference type="InterPro" id="IPR010285">
    <property type="entry name" value="DNA_helicase_pif1-like_DEAD"/>
</dbReference>
<dbReference type="InterPro" id="IPR027417">
    <property type="entry name" value="P-loop_NTPase"/>
</dbReference>
<dbReference type="GO" id="GO:0000723">
    <property type="term" value="P:telomere maintenance"/>
    <property type="evidence" value="ECO:0007669"/>
    <property type="project" value="InterPro"/>
</dbReference>
<dbReference type="PANTHER" id="PTHR47642">
    <property type="entry name" value="ATP-DEPENDENT DNA HELICASE"/>
    <property type="match status" value="1"/>
</dbReference>
<feature type="domain" description="DNA helicase Pif1-like DEAD-box helicase" evidence="2">
    <location>
        <begin position="4"/>
        <end position="92"/>
    </location>
</feature>
<dbReference type="EMBL" id="CALOZG010000003">
    <property type="protein sequence ID" value="CAH4003936.1"/>
    <property type="molecule type" value="Genomic_DNA"/>
</dbReference>
<comment type="cofactor">
    <cofactor evidence="1">
        <name>Mg(2+)</name>
        <dbReference type="ChEBI" id="CHEBI:18420"/>
    </cofactor>
</comment>
<keyword evidence="1" id="KW-0233">DNA recombination</keyword>
<dbReference type="GO" id="GO:0043139">
    <property type="term" value="F:5'-3' DNA helicase activity"/>
    <property type="evidence" value="ECO:0007669"/>
    <property type="project" value="UniProtKB-EC"/>
</dbReference>
<organism evidence="3 4">
    <name type="scientific">Pieris brassicae</name>
    <name type="common">White butterfly</name>
    <name type="synonym">Large white butterfly</name>
    <dbReference type="NCBI Taxonomy" id="7116"/>
    <lineage>
        <taxon>Eukaryota</taxon>
        <taxon>Metazoa</taxon>
        <taxon>Ecdysozoa</taxon>
        <taxon>Arthropoda</taxon>
        <taxon>Hexapoda</taxon>
        <taxon>Insecta</taxon>
        <taxon>Pterygota</taxon>
        <taxon>Neoptera</taxon>
        <taxon>Endopterygota</taxon>
        <taxon>Lepidoptera</taxon>
        <taxon>Glossata</taxon>
        <taxon>Ditrysia</taxon>
        <taxon>Papilionoidea</taxon>
        <taxon>Pieridae</taxon>
        <taxon>Pierinae</taxon>
        <taxon>Pieris</taxon>
    </lineage>
</organism>
<reference evidence="3" key="1">
    <citation type="submission" date="2022-05" db="EMBL/GenBank/DDBJ databases">
        <authorList>
            <person name="Okamura Y."/>
        </authorList>
    </citation>
    <scope>NUCLEOTIDE SEQUENCE</scope>
</reference>
<comment type="catalytic activity">
    <reaction evidence="1">
        <text>ATP + H2O = ADP + phosphate + H(+)</text>
        <dbReference type="Rhea" id="RHEA:13065"/>
        <dbReference type="ChEBI" id="CHEBI:15377"/>
        <dbReference type="ChEBI" id="CHEBI:15378"/>
        <dbReference type="ChEBI" id="CHEBI:30616"/>
        <dbReference type="ChEBI" id="CHEBI:43474"/>
        <dbReference type="ChEBI" id="CHEBI:456216"/>
        <dbReference type="EC" id="5.6.2.3"/>
    </reaction>
</comment>
<comment type="caution">
    <text evidence="3">The sequence shown here is derived from an EMBL/GenBank/DDBJ whole genome shotgun (WGS) entry which is preliminary data.</text>
</comment>
<dbReference type="InterPro" id="IPR051055">
    <property type="entry name" value="PIF1_helicase"/>
</dbReference>
<gene>
    <name evidence="3" type="ORF">PIBRA_LOCUS2803</name>
</gene>
<name>A0A9P0TA30_PIEBR</name>
<evidence type="ECO:0000313" key="3">
    <source>
        <dbReference type="EMBL" id="CAH4003936.1"/>
    </source>
</evidence>
<dbReference type="GO" id="GO:0016787">
    <property type="term" value="F:hydrolase activity"/>
    <property type="evidence" value="ECO:0007669"/>
    <property type="project" value="UniProtKB-KW"/>
</dbReference>
<keyword evidence="1" id="KW-0378">Hydrolase</keyword>